<reference evidence="1" key="1">
    <citation type="submission" date="2020-09" db="EMBL/GenBank/DDBJ databases">
        <title>Iningainema tapete sp. nov. (Scytonemataceae, Cyanobacteria) from greenhouses in central Florida (USA) produces two types of nodularin with biosynthetic potential for microcystin-LR and anabaenopeptins.</title>
        <authorList>
            <person name="Berthold D.E."/>
            <person name="Lefler F.W."/>
            <person name="Huang I.-S."/>
            <person name="Abdulla H."/>
            <person name="Zimba P.V."/>
            <person name="Laughinghouse H.D. IV."/>
        </authorList>
    </citation>
    <scope>NUCLEOTIDE SEQUENCE</scope>
    <source>
        <strain evidence="1">BLCCT55</strain>
    </source>
</reference>
<dbReference type="EMBL" id="JACXAE010000036">
    <property type="protein sequence ID" value="MBD2772243.1"/>
    <property type="molecule type" value="Genomic_DNA"/>
</dbReference>
<dbReference type="RefSeq" id="WP_190826562.1">
    <property type="nucleotide sequence ID" value="NZ_CAWPPI010000036.1"/>
</dbReference>
<dbReference type="AlphaFoldDB" id="A0A8J6XRF9"/>
<organism evidence="1 2">
    <name type="scientific">Iningainema tapete BLCC-T55</name>
    <dbReference type="NCBI Taxonomy" id="2748662"/>
    <lineage>
        <taxon>Bacteria</taxon>
        <taxon>Bacillati</taxon>
        <taxon>Cyanobacteriota</taxon>
        <taxon>Cyanophyceae</taxon>
        <taxon>Nostocales</taxon>
        <taxon>Scytonemataceae</taxon>
        <taxon>Iningainema tapete</taxon>
    </lineage>
</organism>
<accession>A0A8J6XRF9</accession>
<protein>
    <submittedName>
        <fullName evidence="1">Uncharacterized protein</fullName>
    </submittedName>
</protein>
<dbReference type="Proteomes" id="UP000629098">
    <property type="component" value="Unassembled WGS sequence"/>
</dbReference>
<comment type="caution">
    <text evidence="1">The sequence shown here is derived from an EMBL/GenBank/DDBJ whole genome shotgun (WGS) entry which is preliminary data.</text>
</comment>
<keyword evidence="2" id="KW-1185">Reference proteome</keyword>
<evidence type="ECO:0000313" key="2">
    <source>
        <dbReference type="Proteomes" id="UP000629098"/>
    </source>
</evidence>
<gene>
    <name evidence="1" type="ORF">ICL16_09155</name>
</gene>
<sequence>MSSGRAILLISLVIPGLLIALSSIYSFNVDYEALERTERYVEKLTRENRTNNRQLELAYHRSLGHRLDALADGTWGFIGGAIAALGVHGIASMKDDTIQDQRKKPQS</sequence>
<proteinExistence type="predicted"/>
<name>A0A8J6XRF9_9CYAN</name>
<evidence type="ECO:0000313" key="1">
    <source>
        <dbReference type="EMBL" id="MBD2772243.1"/>
    </source>
</evidence>